<dbReference type="Gene3D" id="1.10.150.240">
    <property type="entry name" value="Putative phosphatase, domain 2"/>
    <property type="match status" value="1"/>
</dbReference>
<dbReference type="InterPro" id="IPR023214">
    <property type="entry name" value="HAD_sf"/>
</dbReference>
<comment type="catalytic activity">
    <reaction evidence="1">
        <text>2-phosphoglycolate + H2O = glycolate + phosphate</text>
        <dbReference type="Rhea" id="RHEA:14369"/>
        <dbReference type="ChEBI" id="CHEBI:15377"/>
        <dbReference type="ChEBI" id="CHEBI:29805"/>
        <dbReference type="ChEBI" id="CHEBI:43474"/>
        <dbReference type="ChEBI" id="CHEBI:58033"/>
        <dbReference type="EC" id="3.1.3.18"/>
    </reaction>
</comment>
<comment type="pathway">
    <text evidence="2">Organic acid metabolism; glycolate biosynthesis; glycolate from 2-phosphoglycolate: step 1/1.</text>
</comment>
<dbReference type="InterPro" id="IPR050155">
    <property type="entry name" value="HAD-like_hydrolase_sf"/>
</dbReference>
<dbReference type="GO" id="GO:0006281">
    <property type="term" value="P:DNA repair"/>
    <property type="evidence" value="ECO:0007669"/>
    <property type="project" value="TreeGrafter"/>
</dbReference>
<comment type="caution">
    <text evidence="5">The sequence shown here is derived from an EMBL/GenBank/DDBJ whole genome shotgun (WGS) entry which is preliminary data.</text>
</comment>
<evidence type="ECO:0000313" key="5">
    <source>
        <dbReference type="EMBL" id="HEW45442.1"/>
    </source>
</evidence>
<dbReference type="FunFam" id="3.40.50.1000:FF:000022">
    <property type="entry name" value="Phosphoglycolate phosphatase"/>
    <property type="match status" value="1"/>
</dbReference>
<dbReference type="SUPFAM" id="SSF56784">
    <property type="entry name" value="HAD-like"/>
    <property type="match status" value="1"/>
</dbReference>
<keyword evidence="5" id="KW-0378">Hydrolase</keyword>
<dbReference type="SFLD" id="SFLDG01129">
    <property type="entry name" value="C1.5:_HAD__Beta-PGM__Phosphata"/>
    <property type="match status" value="1"/>
</dbReference>
<dbReference type="PANTHER" id="PTHR43434">
    <property type="entry name" value="PHOSPHOGLYCOLATE PHOSPHATASE"/>
    <property type="match status" value="1"/>
</dbReference>
<dbReference type="Pfam" id="PF13419">
    <property type="entry name" value="HAD_2"/>
    <property type="match status" value="1"/>
</dbReference>
<dbReference type="SFLD" id="SFLDS00003">
    <property type="entry name" value="Haloacid_Dehalogenase"/>
    <property type="match status" value="1"/>
</dbReference>
<sequence length="212" mass="24245">MRAILFDLDGTLIDSYIDIGLHLNRTLKDFSMPEVDIEKVRFMVGGGARELLKRFFSDGLLEHALQIFRSYYYKEPVIHTRPFEGIVDLLEYAKRKGLDLAVITNKMEELSKVILKELGLLEYFSLVVGGDTYPEKKPSPLPVLEVLRALGLSKEETIIVGDTEADMKAGRLAGIKRGLASWGYVRLEEERPDYIFERPEDVKELIHRFKPA</sequence>
<dbReference type="EMBL" id="DSFP01000027">
    <property type="protein sequence ID" value="HEW45442.1"/>
    <property type="molecule type" value="Genomic_DNA"/>
</dbReference>
<protein>
    <recommendedName>
        <fullName evidence="4">phosphoglycolate phosphatase</fullName>
        <ecNumber evidence="4">3.1.3.18</ecNumber>
    </recommendedName>
</protein>
<dbReference type="InterPro" id="IPR006439">
    <property type="entry name" value="HAD-SF_hydro_IA"/>
</dbReference>
<dbReference type="InterPro" id="IPR041492">
    <property type="entry name" value="HAD_2"/>
</dbReference>
<dbReference type="PANTHER" id="PTHR43434:SF1">
    <property type="entry name" value="PHOSPHOGLYCOLATE PHOSPHATASE"/>
    <property type="match status" value="1"/>
</dbReference>
<organism evidence="5">
    <name type="scientific">Hydrogenobacter sp</name>
    <dbReference type="NCBI Taxonomy" id="2152829"/>
    <lineage>
        <taxon>Bacteria</taxon>
        <taxon>Pseudomonadati</taxon>
        <taxon>Aquificota</taxon>
        <taxon>Aquificia</taxon>
        <taxon>Aquificales</taxon>
        <taxon>Aquificaceae</taxon>
        <taxon>Hydrogenobacter</taxon>
    </lineage>
</organism>
<dbReference type="AlphaFoldDB" id="A0A7C2V4H7"/>
<dbReference type="GO" id="GO:0005829">
    <property type="term" value="C:cytosol"/>
    <property type="evidence" value="ECO:0007669"/>
    <property type="project" value="TreeGrafter"/>
</dbReference>
<reference evidence="5" key="1">
    <citation type="journal article" date="2020" name="mSystems">
        <title>Genome- and Community-Level Interaction Insights into Carbon Utilization and Element Cycling Functions of Hydrothermarchaeota in Hydrothermal Sediment.</title>
        <authorList>
            <person name="Zhou Z."/>
            <person name="Liu Y."/>
            <person name="Xu W."/>
            <person name="Pan J."/>
            <person name="Luo Z.H."/>
            <person name="Li M."/>
        </authorList>
    </citation>
    <scope>NUCLEOTIDE SEQUENCE [LARGE SCALE GENOMIC DNA]</scope>
    <source>
        <strain evidence="5">SpSt-132</strain>
    </source>
</reference>
<dbReference type="NCBIfam" id="TIGR01549">
    <property type="entry name" value="HAD-SF-IA-v1"/>
    <property type="match status" value="1"/>
</dbReference>
<name>A0A7C2V4H7_9AQUI</name>
<dbReference type="GO" id="GO:0008967">
    <property type="term" value="F:phosphoglycolate phosphatase activity"/>
    <property type="evidence" value="ECO:0007669"/>
    <property type="project" value="UniProtKB-EC"/>
</dbReference>
<comment type="similarity">
    <text evidence="3">Belongs to the HAD-like hydrolase superfamily. CbbY/CbbZ/Gph/YieH family.</text>
</comment>
<dbReference type="SFLD" id="SFLDG01135">
    <property type="entry name" value="C1.5.6:_HAD__Beta-PGM__Phospha"/>
    <property type="match status" value="1"/>
</dbReference>
<evidence type="ECO:0000256" key="4">
    <source>
        <dbReference type="ARBA" id="ARBA00013078"/>
    </source>
</evidence>
<dbReference type="InterPro" id="IPR023198">
    <property type="entry name" value="PGP-like_dom2"/>
</dbReference>
<evidence type="ECO:0000256" key="3">
    <source>
        <dbReference type="ARBA" id="ARBA00006171"/>
    </source>
</evidence>
<evidence type="ECO:0000256" key="1">
    <source>
        <dbReference type="ARBA" id="ARBA00000830"/>
    </source>
</evidence>
<accession>A0A7C2V4H7</accession>
<gene>
    <name evidence="5" type="ORF">ENO47_02045</name>
</gene>
<proteinExistence type="inferred from homology"/>
<evidence type="ECO:0000256" key="2">
    <source>
        <dbReference type="ARBA" id="ARBA00004818"/>
    </source>
</evidence>
<dbReference type="EC" id="3.1.3.18" evidence="4"/>
<dbReference type="PRINTS" id="PR00413">
    <property type="entry name" value="HADHALOGNASE"/>
</dbReference>
<dbReference type="Gene3D" id="3.40.50.1000">
    <property type="entry name" value="HAD superfamily/HAD-like"/>
    <property type="match status" value="1"/>
</dbReference>
<dbReference type="InterPro" id="IPR036412">
    <property type="entry name" value="HAD-like_sf"/>
</dbReference>